<dbReference type="InterPro" id="IPR013083">
    <property type="entry name" value="Znf_RING/FYVE/PHD"/>
</dbReference>
<dbReference type="AlphaFoldDB" id="A0AAJ0B314"/>
<dbReference type="InterPro" id="IPR046336">
    <property type="entry name" value="Lon_prtase_N_sf"/>
</dbReference>
<keyword evidence="3" id="KW-0862">Zinc</keyword>
<dbReference type="Pfam" id="PF02190">
    <property type="entry name" value="LON_substr_bdg"/>
    <property type="match status" value="1"/>
</dbReference>
<evidence type="ECO:0000313" key="9">
    <source>
        <dbReference type="Proteomes" id="UP001239445"/>
    </source>
</evidence>
<proteinExistence type="predicted"/>
<feature type="domain" description="RING-type" evidence="6">
    <location>
        <begin position="210"/>
        <end position="248"/>
    </location>
</feature>
<dbReference type="InterPro" id="IPR001841">
    <property type="entry name" value="Znf_RING"/>
</dbReference>
<keyword evidence="8" id="KW-0378">Hydrolase</keyword>
<gene>
    <name evidence="8" type="ORF">QBC47DRAFT_393148</name>
</gene>
<dbReference type="Proteomes" id="UP001239445">
    <property type="component" value="Unassembled WGS sequence"/>
</dbReference>
<evidence type="ECO:0000256" key="2">
    <source>
        <dbReference type="ARBA" id="ARBA00022771"/>
    </source>
</evidence>
<dbReference type="GO" id="GO:0061630">
    <property type="term" value="F:ubiquitin protein ligase activity"/>
    <property type="evidence" value="ECO:0007669"/>
    <property type="project" value="TreeGrafter"/>
</dbReference>
<dbReference type="CDD" id="cd16514">
    <property type="entry name" value="RING-HC_LONFs_rpt2"/>
    <property type="match status" value="1"/>
</dbReference>
<dbReference type="InterPro" id="IPR017907">
    <property type="entry name" value="Znf_RING_CS"/>
</dbReference>
<sequence length="534" mass="60085">MSTTPGNELAAEVPTGDSDPTRPPSADEVRKLIRLLQCRACSHLLRSPFTLPCGRTVCKGCMPGSHQRTNISFFATSDRVQGLWCPLPDCQKEHAAGDCSPDVVLGRILGVVEAEFEKAIAEAQGTETATHVVVKDQWEATGVPSLREPESTSMLLGGGRLLATYALAKKEELKYDGEVTYVGDLTESQAKSDLRVFEAVKEAARTEADCQICYALFYEAVTTPCGHTFCRACLHRVLDHAKYCPVCRRPMSMQPLLNAEGSPPNQLLSSIISFFWSDLLAERRQTVISEGLRDGDREYDIPVFVCALSFPAMPTFLHVFEPRYRLMIRRALQGDRCFGMVLGDGGGFMKLGTLLRIVNVEFFPDGRSLVETVGASRFRIIDHGTLDGYVVAKIQRIDDMSVAEEEELEARETAETRNSEYRTEHELDRQTSPDPTRFPRSMDDILRTSTTDLMAFGVDFIRRMREHGAPWLTARVLHIYGECPDDPAVFPWWLAVVLPVRDAEKYRLLGTTSVRERLKMCSRWILEWEERESW</sequence>
<dbReference type="PANTHER" id="PTHR23327:SF42">
    <property type="entry name" value="LON PEPTIDASE N-TERMINAL DOMAIN AND RING FINGER PROTEIN C14F5.10C"/>
    <property type="match status" value="1"/>
</dbReference>
<keyword evidence="2 4" id="KW-0863">Zinc-finger</keyword>
<evidence type="ECO:0000256" key="5">
    <source>
        <dbReference type="SAM" id="MobiDB-lite"/>
    </source>
</evidence>
<comment type="caution">
    <text evidence="8">The sequence shown here is derived from an EMBL/GenBank/DDBJ whole genome shotgun (WGS) entry which is preliminary data.</text>
</comment>
<evidence type="ECO:0000259" key="6">
    <source>
        <dbReference type="PROSITE" id="PS50089"/>
    </source>
</evidence>
<dbReference type="PROSITE" id="PS50089">
    <property type="entry name" value="ZF_RING_2"/>
    <property type="match status" value="1"/>
</dbReference>
<dbReference type="PROSITE" id="PS51787">
    <property type="entry name" value="LON_N"/>
    <property type="match status" value="1"/>
</dbReference>
<evidence type="ECO:0000313" key="8">
    <source>
        <dbReference type="EMBL" id="KAK1750647.1"/>
    </source>
</evidence>
<dbReference type="GO" id="GO:0008233">
    <property type="term" value="F:peptidase activity"/>
    <property type="evidence" value="ECO:0007669"/>
    <property type="project" value="UniProtKB-KW"/>
</dbReference>
<dbReference type="SMART" id="SM00184">
    <property type="entry name" value="RING"/>
    <property type="match status" value="2"/>
</dbReference>
<dbReference type="SUPFAM" id="SSF88697">
    <property type="entry name" value="PUA domain-like"/>
    <property type="match status" value="1"/>
</dbReference>
<dbReference type="PROSITE" id="PS00518">
    <property type="entry name" value="ZF_RING_1"/>
    <property type="match status" value="1"/>
</dbReference>
<organism evidence="8 9">
    <name type="scientific">Echria macrotheca</name>
    <dbReference type="NCBI Taxonomy" id="438768"/>
    <lineage>
        <taxon>Eukaryota</taxon>
        <taxon>Fungi</taxon>
        <taxon>Dikarya</taxon>
        <taxon>Ascomycota</taxon>
        <taxon>Pezizomycotina</taxon>
        <taxon>Sordariomycetes</taxon>
        <taxon>Sordariomycetidae</taxon>
        <taxon>Sordariales</taxon>
        <taxon>Schizotheciaceae</taxon>
        <taxon>Echria</taxon>
    </lineage>
</organism>
<dbReference type="GO" id="GO:0006508">
    <property type="term" value="P:proteolysis"/>
    <property type="evidence" value="ECO:0007669"/>
    <property type="project" value="UniProtKB-KW"/>
</dbReference>
<keyword evidence="1" id="KW-0479">Metal-binding</keyword>
<dbReference type="SUPFAM" id="SSF57850">
    <property type="entry name" value="RING/U-box"/>
    <property type="match status" value="2"/>
</dbReference>
<dbReference type="InterPro" id="IPR003111">
    <property type="entry name" value="Lon_prtase_N"/>
</dbReference>
<dbReference type="GO" id="GO:0008270">
    <property type="term" value="F:zinc ion binding"/>
    <property type="evidence" value="ECO:0007669"/>
    <property type="project" value="UniProtKB-KW"/>
</dbReference>
<keyword evidence="9" id="KW-1185">Reference proteome</keyword>
<keyword evidence="8" id="KW-0645">Protease</keyword>
<dbReference type="EMBL" id="MU839845">
    <property type="protein sequence ID" value="KAK1750647.1"/>
    <property type="molecule type" value="Genomic_DNA"/>
</dbReference>
<dbReference type="PANTHER" id="PTHR23327">
    <property type="entry name" value="RING FINGER PROTEIN 127"/>
    <property type="match status" value="1"/>
</dbReference>
<evidence type="ECO:0000259" key="7">
    <source>
        <dbReference type="PROSITE" id="PS51787"/>
    </source>
</evidence>
<feature type="compositionally biased region" description="Basic and acidic residues" evidence="5">
    <location>
        <begin position="410"/>
        <end position="431"/>
    </location>
</feature>
<feature type="region of interest" description="Disordered" evidence="5">
    <location>
        <begin position="405"/>
        <end position="442"/>
    </location>
</feature>
<evidence type="ECO:0000256" key="4">
    <source>
        <dbReference type="PROSITE-ProRule" id="PRU00175"/>
    </source>
</evidence>
<name>A0AAJ0B314_9PEZI</name>
<evidence type="ECO:0000256" key="1">
    <source>
        <dbReference type="ARBA" id="ARBA00022723"/>
    </source>
</evidence>
<reference evidence="8" key="1">
    <citation type="submission" date="2023-06" db="EMBL/GenBank/DDBJ databases">
        <title>Genome-scale phylogeny and comparative genomics of the fungal order Sordariales.</title>
        <authorList>
            <consortium name="Lawrence Berkeley National Laboratory"/>
            <person name="Hensen N."/>
            <person name="Bonometti L."/>
            <person name="Westerberg I."/>
            <person name="Brannstrom I.O."/>
            <person name="Guillou S."/>
            <person name="Cros-Aarteil S."/>
            <person name="Calhoun S."/>
            <person name="Haridas S."/>
            <person name="Kuo A."/>
            <person name="Mondo S."/>
            <person name="Pangilinan J."/>
            <person name="Riley R."/>
            <person name="Labutti K."/>
            <person name="Andreopoulos B."/>
            <person name="Lipzen A."/>
            <person name="Chen C."/>
            <person name="Yanf M."/>
            <person name="Daum C."/>
            <person name="Ng V."/>
            <person name="Clum A."/>
            <person name="Steindorff A."/>
            <person name="Ohm R."/>
            <person name="Martin F."/>
            <person name="Silar P."/>
            <person name="Natvig D."/>
            <person name="Lalanne C."/>
            <person name="Gautier V."/>
            <person name="Ament-Velasquez S.L."/>
            <person name="Kruys A."/>
            <person name="Hutchinson M.I."/>
            <person name="Powell A.J."/>
            <person name="Barry K."/>
            <person name="Miller A.N."/>
            <person name="Grigoriev I.V."/>
            <person name="Debuchy R."/>
            <person name="Gladieux P."/>
            <person name="Thoren M.H."/>
            <person name="Johannesson H."/>
        </authorList>
    </citation>
    <scope>NUCLEOTIDE SEQUENCE</scope>
    <source>
        <strain evidence="8">PSN4</strain>
    </source>
</reference>
<dbReference type="Gene3D" id="1.20.58.1480">
    <property type="match status" value="1"/>
</dbReference>
<dbReference type="InterPro" id="IPR015947">
    <property type="entry name" value="PUA-like_sf"/>
</dbReference>
<dbReference type="SMART" id="SM00464">
    <property type="entry name" value="LON"/>
    <property type="match status" value="1"/>
</dbReference>
<feature type="domain" description="Lon N-terminal" evidence="7">
    <location>
        <begin position="285"/>
        <end position="529"/>
    </location>
</feature>
<evidence type="ECO:0000256" key="3">
    <source>
        <dbReference type="ARBA" id="ARBA00022833"/>
    </source>
</evidence>
<protein>
    <submittedName>
        <fullName evidence="8">ATP-dependent protease</fullName>
    </submittedName>
</protein>
<dbReference type="Gene3D" id="3.30.40.10">
    <property type="entry name" value="Zinc/RING finger domain, C3HC4 (zinc finger)"/>
    <property type="match status" value="2"/>
</dbReference>
<feature type="region of interest" description="Disordered" evidence="5">
    <location>
        <begin position="1"/>
        <end position="25"/>
    </location>
</feature>
<accession>A0AAJ0B314</accession>
<dbReference type="Gene3D" id="2.30.130.40">
    <property type="entry name" value="LON domain-like"/>
    <property type="match status" value="1"/>
</dbReference>
<dbReference type="Pfam" id="PF13923">
    <property type="entry name" value="zf-C3HC4_2"/>
    <property type="match status" value="1"/>
</dbReference>